<feature type="domain" description="NADH:quinone oxidoreductase/Mrp antiporter transmembrane" evidence="8">
    <location>
        <begin position="119"/>
        <end position="263"/>
    </location>
</feature>
<feature type="transmembrane region" description="Helical" evidence="7">
    <location>
        <begin position="304"/>
        <end position="322"/>
    </location>
</feature>
<dbReference type="Pfam" id="PF00361">
    <property type="entry name" value="Proton_antipo_M"/>
    <property type="match status" value="1"/>
</dbReference>
<feature type="transmembrane region" description="Helical" evidence="7">
    <location>
        <begin position="68"/>
        <end position="91"/>
    </location>
</feature>
<name>A0A839EEZ0_9MICO</name>
<comment type="caution">
    <text evidence="9">The sequence shown here is derived from an EMBL/GenBank/DDBJ whole genome shotgun (WGS) entry which is preliminary data.</text>
</comment>
<dbReference type="InterPro" id="IPR003945">
    <property type="entry name" value="NU5C-like"/>
</dbReference>
<feature type="region of interest" description="Disordered" evidence="6">
    <location>
        <begin position="414"/>
        <end position="441"/>
    </location>
</feature>
<feature type="transmembrane region" description="Helical" evidence="7">
    <location>
        <begin position="12"/>
        <end position="30"/>
    </location>
</feature>
<evidence type="ECO:0000259" key="8">
    <source>
        <dbReference type="Pfam" id="PF00361"/>
    </source>
</evidence>
<gene>
    <name evidence="9" type="ORF">FHX53_001467</name>
</gene>
<dbReference type="GO" id="GO:0012505">
    <property type="term" value="C:endomembrane system"/>
    <property type="evidence" value="ECO:0007669"/>
    <property type="project" value="UniProtKB-SubCell"/>
</dbReference>
<feature type="transmembrane region" description="Helical" evidence="7">
    <location>
        <begin position="151"/>
        <end position="169"/>
    </location>
</feature>
<dbReference type="RefSeq" id="WP_182490700.1">
    <property type="nucleotide sequence ID" value="NZ_BAAAOV010000001.1"/>
</dbReference>
<evidence type="ECO:0000313" key="9">
    <source>
        <dbReference type="EMBL" id="MBA8847875.1"/>
    </source>
</evidence>
<organism evidence="9 10">
    <name type="scientific">Microcella alkalica</name>
    <dbReference type="NCBI Taxonomy" id="355930"/>
    <lineage>
        <taxon>Bacteria</taxon>
        <taxon>Bacillati</taxon>
        <taxon>Actinomycetota</taxon>
        <taxon>Actinomycetes</taxon>
        <taxon>Micrococcales</taxon>
        <taxon>Microbacteriaceae</taxon>
        <taxon>Microcella</taxon>
    </lineage>
</organism>
<evidence type="ECO:0000313" key="10">
    <source>
        <dbReference type="Proteomes" id="UP000585905"/>
    </source>
</evidence>
<feature type="transmembrane region" description="Helical" evidence="7">
    <location>
        <begin position="372"/>
        <end position="395"/>
    </location>
</feature>
<dbReference type="InterPro" id="IPR001750">
    <property type="entry name" value="ND/Mrp_TM"/>
</dbReference>
<evidence type="ECO:0000256" key="6">
    <source>
        <dbReference type="SAM" id="MobiDB-lite"/>
    </source>
</evidence>
<reference evidence="9 10" key="1">
    <citation type="submission" date="2020-07" db="EMBL/GenBank/DDBJ databases">
        <title>Sequencing the genomes of 1000 actinobacteria strains.</title>
        <authorList>
            <person name="Klenk H.-P."/>
        </authorList>
    </citation>
    <scope>NUCLEOTIDE SEQUENCE [LARGE SCALE GENOMIC DNA]</scope>
    <source>
        <strain evidence="9 10">DSM 19663</strain>
    </source>
</reference>
<accession>A0A839EEZ0</accession>
<evidence type="ECO:0000256" key="5">
    <source>
        <dbReference type="RuleBase" id="RU000320"/>
    </source>
</evidence>
<evidence type="ECO:0000256" key="4">
    <source>
        <dbReference type="ARBA" id="ARBA00023136"/>
    </source>
</evidence>
<feature type="transmembrane region" description="Helical" evidence="7">
    <location>
        <begin position="42"/>
        <end position="62"/>
    </location>
</feature>
<dbReference type="EMBL" id="JACGWX010000003">
    <property type="protein sequence ID" value="MBA8847875.1"/>
    <property type="molecule type" value="Genomic_DNA"/>
</dbReference>
<protein>
    <submittedName>
        <fullName evidence="9">NAD(P)H-quinone oxidoreductase subunit 5</fullName>
    </submittedName>
</protein>
<evidence type="ECO:0000256" key="7">
    <source>
        <dbReference type="SAM" id="Phobius"/>
    </source>
</evidence>
<evidence type="ECO:0000256" key="2">
    <source>
        <dbReference type="ARBA" id="ARBA00022692"/>
    </source>
</evidence>
<feature type="compositionally biased region" description="Low complexity" evidence="6">
    <location>
        <begin position="417"/>
        <end position="434"/>
    </location>
</feature>
<dbReference type="PANTHER" id="PTHR42829">
    <property type="entry name" value="NADH-UBIQUINONE OXIDOREDUCTASE CHAIN 5"/>
    <property type="match status" value="1"/>
</dbReference>
<feature type="transmembrane region" description="Helical" evidence="7">
    <location>
        <begin position="103"/>
        <end position="131"/>
    </location>
</feature>
<feature type="transmembrane region" description="Helical" evidence="7">
    <location>
        <begin position="181"/>
        <end position="202"/>
    </location>
</feature>
<evidence type="ECO:0000256" key="3">
    <source>
        <dbReference type="ARBA" id="ARBA00022989"/>
    </source>
</evidence>
<feature type="transmembrane region" description="Helical" evidence="7">
    <location>
        <begin position="279"/>
        <end position="298"/>
    </location>
</feature>
<dbReference type="AlphaFoldDB" id="A0A839EEZ0"/>
<dbReference type="PRINTS" id="PR01434">
    <property type="entry name" value="NADHDHGNASE5"/>
</dbReference>
<dbReference type="Proteomes" id="UP000585905">
    <property type="component" value="Unassembled WGS sequence"/>
</dbReference>
<dbReference type="GO" id="GO:0016020">
    <property type="term" value="C:membrane"/>
    <property type="evidence" value="ECO:0007669"/>
    <property type="project" value="UniProtKB-SubCell"/>
</dbReference>
<dbReference type="GO" id="GO:0008137">
    <property type="term" value="F:NADH dehydrogenase (ubiquinone) activity"/>
    <property type="evidence" value="ECO:0007669"/>
    <property type="project" value="InterPro"/>
</dbReference>
<proteinExistence type="predicted"/>
<dbReference type="GO" id="GO:0042773">
    <property type="term" value="P:ATP synthesis coupled electron transport"/>
    <property type="evidence" value="ECO:0007669"/>
    <property type="project" value="InterPro"/>
</dbReference>
<dbReference type="PANTHER" id="PTHR42829:SF1">
    <property type="entry name" value="INORGANIC CARBON TRANSPORTER SUBUNIT DABB-RELATED"/>
    <property type="match status" value="1"/>
</dbReference>
<keyword evidence="2 5" id="KW-0812">Transmembrane</keyword>
<evidence type="ECO:0000256" key="1">
    <source>
        <dbReference type="ARBA" id="ARBA00004127"/>
    </source>
</evidence>
<feature type="transmembrane region" description="Helical" evidence="7">
    <location>
        <begin position="334"/>
        <end position="360"/>
    </location>
</feature>
<dbReference type="GO" id="GO:0003954">
    <property type="term" value="F:NADH dehydrogenase activity"/>
    <property type="evidence" value="ECO:0007669"/>
    <property type="project" value="TreeGrafter"/>
</dbReference>
<sequence>MPTAPLLSLDPLSVLLLVLIAGIALAVLPYAHRSLRGDRHGVGVTAAIGGMLAATALLAIAAQPWLVGLAWSAATAATLTALRLGGGAAAVRRAAPWLVSGDLALWGALAAIAAGGRADLAAVLLVVAAGIRSAAPPAHGWLVDSLHAPTPVSAALHGGIVNGGGILLLSQLPALQQSPLALGLLALLAAVAVVAGTIGALVRTDVKGRLVLSTVAQMGFMLLCIALGLTAAAALHLVAHGLYKSTLFLGSSDGIDRRAADRRAPAILRLSPEGRRGRMLVGALPAVLALVVTALALYPGGRGLPEALLLIVMAAAIATAGYRAALAARTLPHALIVGAIAAAAATAFATVTSALTGLLALPSAVIATGGGVVPLVLAVLALSALAAIAALRGVAPTGRLALRLLALGHRLGGPGAGRAPRPSAARPARTARSLDPIGSSA</sequence>
<keyword evidence="4 7" id="KW-0472">Membrane</keyword>
<feature type="transmembrane region" description="Helical" evidence="7">
    <location>
        <begin position="214"/>
        <end position="239"/>
    </location>
</feature>
<dbReference type="GO" id="GO:0015990">
    <property type="term" value="P:electron transport coupled proton transport"/>
    <property type="evidence" value="ECO:0007669"/>
    <property type="project" value="TreeGrafter"/>
</dbReference>
<comment type="subcellular location">
    <subcellularLocation>
        <location evidence="1">Endomembrane system</location>
        <topology evidence="1">Multi-pass membrane protein</topology>
    </subcellularLocation>
    <subcellularLocation>
        <location evidence="5">Membrane</location>
        <topology evidence="5">Multi-pass membrane protein</topology>
    </subcellularLocation>
</comment>
<keyword evidence="10" id="KW-1185">Reference proteome</keyword>
<keyword evidence="3 7" id="KW-1133">Transmembrane helix</keyword>